<reference evidence="2 3" key="1">
    <citation type="submission" date="2013-01" db="EMBL/GenBank/DDBJ databases">
        <authorList>
            <person name="Harkins D.M."/>
            <person name="Durkin A.S."/>
            <person name="Brinkac L.M."/>
            <person name="Haft D.H."/>
            <person name="Selengut J.D."/>
            <person name="Sanka R."/>
            <person name="DePew J."/>
            <person name="Purushe J."/>
            <person name="Tulsiani S.M."/>
            <person name="Graham G.C."/>
            <person name="Burns M.-A."/>
            <person name="Dohnt M.F."/>
            <person name="Smythe L.D."/>
            <person name="McKay D.B."/>
            <person name="Craig S.B."/>
            <person name="Vinetz J.M."/>
            <person name="Sutton G.G."/>
            <person name="Nierman W.C."/>
            <person name="Fouts D.E."/>
        </authorList>
    </citation>
    <scope>NUCLEOTIDE SEQUENCE [LARGE SCALE GENOMIC DNA]</scope>
    <source>
        <strain evidence="2 3">LT2116</strain>
    </source>
</reference>
<dbReference type="EMBL" id="AHOR02000032">
    <property type="protein sequence ID" value="EMF81541.1"/>
    <property type="molecule type" value="Genomic_DNA"/>
</dbReference>
<feature type="transmembrane region" description="Helical" evidence="1">
    <location>
        <begin position="20"/>
        <end position="37"/>
    </location>
</feature>
<comment type="caution">
    <text evidence="2">The sequence shown here is derived from an EMBL/GenBank/DDBJ whole genome shotgun (WGS) entry which is preliminary data.</text>
</comment>
<gene>
    <name evidence="2" type="ORF">LEP1GSC188_1061</name>
</gene>
<keyword evidence="1" id="KW-1133">Transmembrane helix</keyword>
<name>M3GX95_9LEPT</name>
<sequence length="77" mass="9223">MEERSVTHKNEKQSLKRKFLIWFIPFLVVNLQKLIGFTSRRINIGNESIQKIRREKNLISFPLGIRMFYILLISTET</sequence>
<dbReference type="Proteomes" id="UP000011770">
    <property type="component" value="Unassembled WGS sequence"/>
</dbReference>
<keyword evidence="1" id="KW-0812">Transmembrane</keyword>
<accession>M3GX95</accession>
<keyword evidence="1" id="KW-0472">Membrane</keyword>
<dbReference type="AlphaFoldDB" id="M3GX95"/>
<evidence type="ECO:0000313" key="2">
    <source>
        <dbReference type="EMBL" id="EMF81541.1"/>
    </source>
</evidence>
<organism evidence="2 3">
    <name type="scientific">Leptospira weilii serovar Topaz str. LT2116</name>
    <dbReference type="NCBI Taxonomy" id="1088540"/>
    <lineage>
        <taxon>Bacteria</taxon>
        <taxon>Pseudomonadati</taxon>
        <taxon>Spirochaetota</taxon>
        <taxon>Spirochaetia</taxon>
        <taxon>Leptospirales</taxon>
        <taxon>Leptospiraceae</taxon>
        <taxon>Leptospira</taxon>
    </lineage>
</organism>
<proteinExistence type="predicted"/>
<feature type="transmembrane region" description="Helical" evidence="1">
    <location>
        <begin position="58"/>
        <end position="75"/>
    </location>
</feature>
<protein>
    <submittedName>
        <fullName evidence="2">Uncharacterized protein</fullName>
    </submittedName>
</protein>
<evidence type="ECO:0000256" key="1">
    <source>
        <dbReference type="SAM" id="Phobius"/>
    </source>
</evidence>
<evidence type="ECO:0000313" key="3">
    <source>
        <dbReference type="Proteomes" id="UP000011770"/>
    </source>
</evidence>